<protein>
    <submittedName>
        <fullName evidence="2">Short-chain fatty acid transporter</fullName>
    </submittedName>
</protein>
<evidence type="ECO:0000256" key="1">
    <source>
        <dbReference type="SAM" id="Phobius"/>
    </source>
</evidence>
<feature type="transmembrane region" description="Helical" evidence="1">
    <location>
        <begin position="202"/>
        <end position="225"/>
    </location>
</feature>
<dbReference type="OrthoDB" id="9342495at2"/>
<dbReference type="GO" id="GO:0005886">
    <property type="term" value="C:plasma membrane"/>
    <property type="evidence" value="ECO:0007669"/>
    <property type="project" value="TreeGrafter"/>
</dbReference>
<comment type="caution">
    <text evidence="2">The sequence shown here is derived from an EMBL/GenBank/DDBJ whole genome shotgun (WGS) entry which is preliminary data.</text>
</comment>
<dbReference type="Proteomes" id="UP000295722">
    <property type="component" value="Unassembled WGS sequence"/>
</dbReference>
<organism evidence="2 3">
    <name type="scientific">Paraburkholderia silviterrae</name>
    <dbReference type="NCBI Taxonomy" id="2528715"/>
    <lineage>
        <taxon>Bacteria</taxon>
        <taxon>Pseudomonadati</taxon>
        <taxon>Pseudomonadota</taxon>
        <taxon>Betaproteobacteria</taxon>
        <taxon>Burkholderiales</taxon>
        <taxon>Burkholderiaceae</taxon>
        <taxon>Paraburkholderia</taxon>
    </lineage>
</organism>
<dbReference type="EMBL" id="SMRP01000024">
    <property type="protein sequence ID" value="TDG19141.1"/>
    <property type="molecule type" value="Genomic_DNA"/>
</dbReference>
<keyword evidence="1" id="KW-0812">Transmembrane</keyword>
<feature type="transmembrane region" description="Helical" evidence="1">
    <location>
        <begin position="265"/>
        <end position="282"/>
    </location>
</feature>
<keyword evidence="1" id="KW-1133">Transmembrane helix</keyword>
<proteinExistence type="predicted"/>
<dbReference type="PANTHER" id="PTHR41983:SF2">
    <property type="entry name" value="SHORT-CHAIN FATTY ACID TRANSPORTER-RELATED"/>
    <property type="match status" value="1"/>
</dbReference>
<dbReference type="Pfam" id="PF02667">
    <property type="entry name" value="SCFA_trans"/>
    <property type="match status" value="1"/>
</dbReference>
<feature type="transmembrane region" description="Helical" evidence="1">
    <location>
        <begin position="151"/>
        <end position="170"/>
    </location>
</feature>
<gene>
    <name evidence="2" type="ORF">EYW47_31950</name>
</gene>
<dbReference type="PANTHER" id="PTHR41983">
    <property type="entry name" value="SHORT-CHAIN FATTY ACID TRANSPORTER-RELATED"/>
    <property type="match status" value="1"/>
</dbReference>
<dbReference type="AlphaFoldDB" id="A0A4R5M1J0"/>
<evidence type="ECO:0000313" key="2">
    <source>
        <dbReference type="EMBL" id="TDG19141.1"/>
    </source>
</evidence>
<name>A0A4R5M1J0_9BURK</name>
<accession>A0A4R5M1J0</accession>
<feature type="transmembrane region" description="Helical" evidence="1">
    <location>
        <begin position="113"/>
        <end position="139"/>
    </location>
</feature>
<feature type="transmembrane region" description="Helical" evidence="1">
    <location>
        <begin position="36"/>
        <end position="54"/>
    </location>
</feature>
<feature type="transmembrane region" description="Helical" evidence="1">
    <location>
        <begin position="66"/>
        <end position="90"/>
    </location>
</feature>
<feature type="transmembrane region" description="Helical" evidence="1">
    <location>
        <begin position="442"/>
        <end position="462"/>
    </location>
</feature>
<evidence type="ECO:0000313" key="3">
    <source>
        <dbReference type="Proteomes" id="UP000295722"/>
    </source>
</evidence>
<feature type="transmembrane region" description="Helical" evidence="1">
    <location>
        <begin position="417"/>
        <end position="435"/>
    </location>
</feature>
<dbReference type="InterPro" id="IPR006160">
    <property type="entry name" value="SCFA_transpt_AtoE"/>
</dbReference>
<dbReference type="RefSeq" id="WP_133198804.1">
    <property type="nucleotide sequence ID" value="NZ_JBHUCW010000057.1"/>
</dbReference>
<feature type="transmembrane region" description="Helical" evidence="1">
    <location>
        <begin position="328"/>
        <end position="351"/>
    </location>
</feature>
<feature type="transmembrane region" description="Helical" evidence="1">
    <location>
        <begin position="357"/>
        <end position="379"/>
    </location>
</feature>
<reference evidence="2 3" key="1">
    <citation type="submission" date="2019-03" db="EMBL/GenBank/DDBJ databases">
        <title>Paraburkholderia sp. 4M-K11, isolated from subtropical forest soil.</title>
        <authorList>
            <person name="Gao Z.-H."/>
            <person name="Qiu L.-H."/>
        </authorList>
    </citation>
    <scope>NUCLEOTIDE SEQUENCE [LARGE SCALE GENOMIC DNA]</scope>
    <source>
        <strain evidence="2 3">4M-K11</strain>
    </source>
</reference>
<sequence length="463" mass="48734">MNQKQDIPLAAPSVRSFRGVVSGLVYLFENVMPDPFTLAIWLTLLVGAAAYCWAPHGGVLTILSSWYDGTFKIVGFALQMILIFASGYAISDSPLAQKGLRALAATASTPTRAALLVVPLVAIASWFNWGVGLVGGALLAREIAKRTRVDFAWLVAACYSGCAIVTNSGLSSSIALSQASHGNALNLVEKATGQLVPLSHTVFAPFVYIPTIVVTAVVTAIFIAIHPKPDRMVCFPKSADTESDTGAAREPASRASSFGARLDRSILGTAILVLFGASYLAIDWSTNGFNLGINTMILVFMLIGLVLQRTPIAYAESIRRAAGQTGAMLLQFPLYGGIMGIMTGTGLASVISSGFLLIATSATLPLWSYLSSLVITLFIPSSGGHWAVQGPFVIPAALSLHADIARTSMGVALAENVSVLLQPFWVVPVVAIAGIRIQPVMAYTSIAFLVSLVVYAVALAPVF</sequence>
<feature type="transmembrane region" description="Helical" evidence="1">
    <location>
        <begin position="288"/>
        <end position="307"/>
    </location>
</feature>
<keyword evidence="1" id="KW-0472">Membrane</keyword>
<keyword evidence="3" id="KW-1185">Reference proteome</keyword>